<keyword evidence="7" id="KW-0413">Isomerase</keyword>
<dbReference type="InterPro" id="IPR006224">
    <property type="entry name" value="PsdUridine_synth_RluA-like_CS"/>
</dbReference>
<dbReference type="GO" id="GO:0009982">
    <property type="term" value="F:pseudouridine synthase activity"/>
    <property type="evidence" value="ECO:0007669"/>
    <property type="project" value="InterPro"/>
</dbReference>
<keyword evidence="5" id="KW-0809">Transit peptide</keyword>
<evidence type="ECO:0000313" key="12">
    <source>
        <dbReference type="EMBL" id="EFX85641.1"/>
    </source>
</evidence>
<evidence type="ECO:0000256" key="8">
    <source>
        <dbReference type="ARBA" id="ARBA00036943"/>
    </source>
</evidence>
<dbReference type="PANTHER" id="PTHR21600">
    <property type="entry name" value="MITOCHONDRIAL RNA PSEUDOURIDINE SYNTHASE"/>
    <property type="match status" value="1"/>
</dbReference>
<comment type="catalytic activity">
    <reaction evidence="2">
        <text>uridine in 5S rRNA = pseudouridine in 5S rRNA</text>
        <dbReference type="Rhea" id="RHEA:47036"/>
        <dbReference type="Rhea" id="RHEA-COMP:11730"/>
        <dbReference type="Rhea" id="RHEA-COMP:11731"/>
        <dbReference type="ChEBI" id="CHEBI:65314"/>
        <dbReference type="ChEBI" id="CHEBI:65315"/>
    </reaction>
</comment>
<sequence length="250" mass="27859">IVAIDKPHGLVTTDADGNAKVVLTNLLPGLSQALRVEKLYTVHRLDRDTTGILLLASNQTVANKLNKLFLDHEIQKKYMVITKGIPSPREGTIDIPMCEKSIGDRQRMALRPVLSHSPDSLKSAKYNAKGKSFKAITHFWVKTTNAGTAFVELEPETGVRHQLRVHLSEGLDCPVLGDHKYSHAEKFAPQKLSQDILNLLAIKQSKARNIPMHLHAAFMAIPGFGQEGQPLCINSPLPRFFRYTMKKLKL</sequence>
<dbReference type="OrthoDB" id="428658at2759"/>
<evidence type="ECO:0000259" key="11">
    <source>
        <dbReference type="Pfam" id="PF00849"/>
    </source>
</evidence>
<comment type="similarity">
    <text evidence="4">Belongs to the pseudouridine synthase RluA family.</text>
</comment>
<evidence type="ECO:0000256" key="3">
    <source>
        <dbReference type="ARBA" id="ARBA00004173"/>
    </source>
</evidence>
<dbReference type="OMA" id="ANIRVFW"/>
<proteinExistence type="inferred from homology"/>
<dbReference type="Proteomes" id="UP000000305">
    <property type="component" value="Unassembled WGS sequence"/>
</dbReference>
<dbReference type="InterPro" id="IPR050188">
    <property type="entry name" value="RluA_PseudoU_synthase"/>
</dbReference>
<dbReference type="SUPFAM" id="SSF55120">
    <property type="entry name" value="Pseudouridine synthase"/>
    <property type="match status" value="1"/>
</dbReference>
<dbReference type="HOGENOM" id="CLU_016902_2_0_1"/>
<dbReference type="eggNOG" id="KOG1919">
    <property type="taxonomic scope" value="Eukaryota"/>
</dbReference>
<dbReference type="GO" id="GO:0005739">
    <property type="term" value="C:mitochondrion"/>
    <property type="evidence" value="ECO:0007669"/>
    <property type="project" value="UniProtKB-SubCell"/>
</dbReference>
<dbReference type="EMBL" id="GL732532">
    <property type="protein sequence ID" value="EFX85641.1"/>
    <property type="molecule type" value="Genomic_DNA"/>
</dbReference>
<feature type="non-terminal residue" evidence="12">
    <location>
        <position position="1"/>
    </location>
</feature>
<feature type="non-terminal residue" evidence="12">
    <location>
        <position position="250"/>
    </location>
</feature>
<evidence type="ECO:0000256" key="1">
    <source>
        <dbReference type="ARBA" id="ARBA00001166"/>
    </source>
</evidence>
<dbReference type="PROSITE" id="PS01129">
    <property type="entry name" value="PSI_RLU"/>
    <property type="match status" value="1"/>
</dbReference>
<dbReference type="KEGG" id="dpx:DAPPUDRAFT_32502"/>
<comment type="subcellular location">
    <subcellularLocation>
        <location evidence="3">Mitochondrion</location>
    </subcellularLocation>
</comment>
<name>E9G5F4_DAPPU</name>
<evidence type="ECO:0000256" key="5">
    <source>
        <dbReference type="ARBA" id="ARBA00022946"/>
    </source>
</evidence>
<evidence type="ECO:0000256" key="2">
    <source>
        <dbReference type="ARBA" id="ARBA00001896"/>
    </source>
</evidence>
<comment type="catalytic activity">
    <reaction evidence="1">
        <text>a uridine in mRNA = a pseudouridine in mRNA</text>
        <dbReference type="Rhea" id="RHEA:56644"/>
        <dbReference type="Rhea" id="RHEA-COMP:14658"/>
        <dbReference type="Rhea" id="RHEA-COMP:14659"/>
        <dbReference type="ChEBI" id="CHEBI:65314"/>
        <dbReference type="ChEBI" id="CHEBI:65315"/>
    </reaction>
</comment>
<dbReference type="PANTHER" id="PTHR21600:SF83">
    <property type="entry name" value="PSEUDOURIDYLATE SYNTHASE RPUSD4, MITOCHONDRIAL"/>
    <property type="match status" value="1"/>
</dbReference>
<feature type="domain" description="Pseudouridine synthase RsuA/RluA-like" evidence="11">
    <location>
        <begin position="2"/>
        <end position="168"/>
    </location>
</feature>
<dbReference type="FunFam" id="3.30.2350.10:FF:000015">
    <property type="entry name" value="Mitochondrial RNA pseudouridine synthase RPUSD4"/>
    <property type="match status" value="1"/>
</dbReference>
<dbReference type="GO" id="GO:0003723">
    <property type="term" value="F:RNA binding"/>
    <property type="evidence" value="ECO:0007669"/>
    <property type="project" value="InterPro"/>
</dbReference>
<protein>
    <recommendedName>
        <fullName evidence="9">Pseudouridylate synthase RPUSD4, mitochondrial</fullName>
    </recommendedName>
    <alternativeName>
        <fullName evidence="10">RNA pseudouridylate synthase domain-containing protein 4</fullName>
    </alternativeName>
</protein>
<evidence type="ECO:0000256" key="4">
    <source>
        <dbReference type="ARBA" id="ARBA00010876"/>
    </source>
</evidence>
<dbReference type="Pfam" id="PF00849">
    <property type="entry name" value="PseudoU_synth_2"/>
    <property type="match status" value="1"/>
</dbReference>
<comment type="catalytic activity">
    <reaction evidence="8">
        <text>a uridine in tRNA = a pseudouridine in tRNA</text>
        <dbReference type="Rhea" id="RHEA:54572"/>
        <dbReference type="Rhea" id="RHEA-COMP:13339"/>
        <dbReference type="Rhea" id="RHEA-COMP:13934"/>
        <dbReference type="ChEBI" id="CHEBI:65314"/>
        <dbReference type="ChEBI" id="CHEBI:65315"/>
    </reaction>
</comment>
<evidence type="ECO:0000256" key="9">
    <source>
        <dbReference type="ARBA" id="ARBA00039953"/>
    </source>
</evidence>
<dbReference type="PhylomeDB" id="E9G5F4"/>
<dbReference type="InterPro" id="IPR006145">
    <property type="entry name" value="PsdUridine_synth_RsuA/RluA"/>
</dbReference>
<dbReference type="Gene3D" id="3.30.2350.10">
    <property type="entry name" value="Pseudouridine synthase"/>
    <property type="match status" value="1"/>
</dbReference>
<evidence type="ECO:0000256" key="7">
    <source>
        <dbReference type="ARBA" id="ARBA00023235"/>
    </source>
</evidence>
<accession>E9G5F4</accession>
<evidence type="ECO:0000256" key="6">
    <source>
        <dbReference type="ARBA" id="ARBA00023128"/>
    </source>
</evidence>
<evidence type="ECO:0000256" key="10">
    <source>
        <dbReference type="ARBA" id="ARBA00041563"/>
    </source>
</evidence>
<dbReference type="InParanoid" id="E9G5F4"/>
<dbReference type="GO" id="GO:0001522">
    <property type="term" value="P:pseudouridine synthesis"/>
    <property type="evidence" value="ECO:0007669"/>
    <property type="project" value="InterPro"/>
</dbReference>
<dbReference type="InterPro" id="IPR020103">
    <property type="entry name" value="PsdUridine_synth_cat_dom_sf"/>
</dbReference>
<evidence type="ECO:0000313" key="13">
    <source>
        <dbReference type="Proteomes" id="UP000000305"/>
    </source>
</evidence>
<reference evidence="12 13" key="1">
    <citation type="journal article" date="2011" name="Science">
        <title>The ecoresponsive genome of Daphnia pulex.</title>
        <authorList>
            <person name="Colbourne J.K."/>
            <person name="Pfrender M.E."/>
            <person name="Gilbert D."/>
            <person name="Thomas W.K."/>
            <person name="Tucker A."/>
            <person name="Oakley T.H."/>
            <person name="Tokishita S."/>
            <person name="Aerts A."/>
            <person name="Arnold G.J."/>
            <person name="Basu M.K."/>
            <person name="Bauer D.J."/>
            <person name="Caceres C.E."/>
            <person name="Carmel L."/>
            <person name="Casola C."/>
            <person name="Choi J.H."/>
            <person name="Detter J.C."/>
            <person name="Dong Q."/>
            <person name="Dusheyko S."/>
            <person name="Eads B.D."/>
            <person name="Frohlich T."/>
            <person name="Geiler-Samerotte K.A."/>
            <person name="Gerlach D."/>
            <person name="Hatcher P."/>
            <person name="Jogdeo S."/>
            <person name="Krijgsveld J."/>
            <person name="Kriventseva E.V."/>
            <person name="Kultz D."/>
            <person name="Laforsch C."/>
            <person name="Lindquist E."/>
            <person name="Lopez J."/>
            <person name="Manak J.R."/>
            <person name="Muller J."/>
            <person name="Pangilinan J."/>
            <person name="Patwardhan R.P."/>
            <person name="Pitluck S."/>
            <person name="Pritham E.J."/>
            <person name="Rechtsteiner A."/>
            <person name="Rho M."/>
            <person name="Rogozin I.B."/>
            <person name="Sakarya O."/>
            <person name="Salamov A."/>
            <person name="Schaack S."/>
            <person name="Shapiro H."/>
            <person name="Shiga Y."/>
            <person name="Skalitzky C."/>
            <person name="Smith Z."/>
            <person name="Souvorov A."/>
            <person name="Sung W."/>
            <person name="Tang Z."/>
            <person name="Tsuchiya D."/>
            <person name="Tu H."/>
            <person name="Vos H."/>
            <person name="Wang M."/>
            <person name="Wolf Y.I."/>
            <person name="Yamagata H."/>
            <person name="Yamada T."/>
            <person name="Ye Y."/>
            <person name="Shaw J.R."/>
            <person name="Andrews J."/>
            <person name="Crease T.J."/>
            <person name="Tang H."/>
            <person name="Lucas S.M."/>
            <person name="Robertson H.M."/>
            <person name="Bork P."/>
            <person name="Koonin E.V."/>
            <person name="Zdobnov E.M."/>
            <person name="Grigoriev I.V."/>
            <person name="Lynch M."/>
            <person name="Boore J.L."/>
        </authorList>
    </citation>
    <scope>NUCLEOTIDE SEQUENCE [LARGE SCALE GENOMIC DNA]</scope>
</reference>
<dbReference type="AlphaFoldDB" id="E9G5F4"/>
<dbReference type="STRING" id="6669.E9G5F4"/>
<dbReference type="CDD" id="cd02869">
    <property type="entry name" value="PseudoU_synth_RluA_like"/>
    <property type="match status" value="1"/>
</dbReference>
<keyword evidence="13" id="KW-1185">Reference proteome</keyword>
<gene>
    <name evidence="12" type="ORF">DAPPUDRAFT_32502</name>
</gene>
<keyword evidence="6" id="KW-0496">Mitochondrion</keyword>
<organism evidence="12 13">
    <name type="scientific">Daphnia pulex</name>
    <name type="common">Water flea</name>
    <dbReference type="NCBI Taxonomy" id="6669"/>
    <lineage>
        <taxon>Eukaryota</taxon>
        <taxon>Metazoa</taxon>
        <taxon>Ecdysozoa</taxon>
        <taxon>Arthropoda</taxon>
        <taxon>Crustacea</taxon>
        <taxon>Branchiopoda</taxon>
        <taxon>Diplostraca</taxon>
        <taxon>Cladocera</taxon>
        <taxon>Anomopoda</taxon>
        <taxon>Daphniidae</taxon>
        <taxon>Daphnia</taxon>
    </lineage>
</organism>